<dbReference type="EMBL" id="JACHWU010000001">
    <property type="protein sequence ID" value="MBB3049720.1"/>
    <property type="molecule type" value="Genomic_DNA"/>
</dbReference>
<dbReference type="CDD" id="cd03230">
    <property type="entry name" value="ABC_DR_subfamily_A"/>
    <property type="match status" value="1"/>
</dbReference>
<evidence type="ECO:0000256" key="2">
    <source>
        <dbReference type="ARBA" id="ARBA00022840"/>
    </source>
</evidence>
<feature type="domain" description="ABC transporter" evidence="4">
    <location>
        <begin position="4"/>
        <end position="229"/>
    </location>
</feature>
<dbReference type="PANTHER" id="PTHR43158:SF5">
    <property type="entry name" value="ABC TRANSPORTER, ATP-BINDING PROTEIN"/>
    <property type="match status" value="1"/>
</dbReference>
<organism evidence="5 6">
    <name type="scientific">Prauserella isguenensis</name>
    <dbReference type="NCBI Taxonomy" id="1470180"/>
    <lineage>
        <taxon>Bacteria</taxon>
        <taxon>Bacillati</taxon>
        <taxon>Actinomycetota</taxon>
        <taxon>Actinomycetes</taxon>
        <taxon>Pseudonocardiales</taxon>
        <taxon>Pseudonocardiaceae</taxon>
        <taxon>Prauserella</taxon>
    </lineage>
</organism>
<evidence type="ECO:0000256" key="1">
    <source>
        <dbReference type="ARBA" id="ARBA00022741"/>
    </source>
</evidence>
<dbReference type="Pfam" id="PF00005">
    <property type="entry name" value="ABC_tran"/>
    <property type="match status" value="1"/>
</dbReference>
<name>A0A839RY15_9PSEU</name>
<evidence type="ECO:0000313" key="5">
    <source>
        <dbReference type="EMBL" id="MBB3049720.1"/>
    </source>
</evidence>
<dbReference type="Gene3D" id="3.40.50.300">
    <property type="entry name" value="P-loop containing nucleotide triphosphate hydrolases"/>
    <property type="match status" value="1"/>
</dbReference>
<dbReference type="SMART" id="SM00382">
    <property type="entry name" value="AAA"/>
    <property type="match status" value="1"/>
</dbReference>
<dbReference type="RefSeq" id="WP_183647672.1">
    <property type="nucleotide sequence ID" value="NZ_JACHWU010000001.1"/>
</dbReference>
<dbReference type="PROSITE" id="PS50893">
    <property type="entry name" value="ABC_TRANSPORTER_2"/>
    <property type="match status" value="1"/>
</dbReference>
<feature type="compositionally biased region" description="Gly residues" evidence="3">
    <location>
        <begin position="290"/>
        <end position="310"/>
    </location>
</feature>
<comment type="caution">
    <text evidence="5">The sequence shown here is derived from an EMBL/GenBank/DDBJ whole genome shotgun (WGS) entry which is preliminary data.</text>
</comment>
<protein>
    <submittedName>
        <fullName evidence="5">ABC-2 type transport system ATP-binding protein</fullName>
    </submittedName>
</protein>
<keyword evidence="2 5" id="KW-0067">ATP-binding</keyword>
<dbReference type="GO" id="GO:0016887">
    <property type="term" value="F:ATP hydrolysis activity"/>
    <property type="evidence" value="ECO:0007669"/>
    <property type="project" value="InterPro"/>
</dbReference>
<dbReference type="InterPro" id="IPR003439">
    <property type="entry name" value="ABC_transporter-like_ATP-bd"/>
</dbReference>
<gene>
    <name evidence="5" type="ORF">FHS23_000715</name>
</gene>
<dbReference type="GO" id="GO:0005524">
    <property type="term" value="F:ATP binding"/>
    <property type="evidence" value="ECO:0007669"/>
    <property type="project" value="UniProtKB-KW"/>
</dbReference>
<dbReference type="InterPro" id="IPR027417">
    <property type="entry name" value="P-loop_NTPase"/>
</dbReference>
<dbReference type="AlphaFoldDB" id="A0A839RY15"/>
<evidence type="ECO:0000256" key="3">
    <source>
        <dbReference type="SAM" id="MobiDB-lite"/>
    </source>
</evidence>
<accession>A0A839RY15</accession>
<sequence>MSVVSLQGVTKRYGDTRAVDDVSFDLHENRIHGLLGRNGAGKSTVMRMLTGQEVPTSGRIRVFGENPYENADVLHRVCFIKESQRYPDIFIARHALEAAALVFPNWDQDFADRLVDEFRLPLKQRVRKLSRGQLSAVGVIIGLAARAPVTLFDEPYLGLDAVARQAFYDHLIADYTEHPRTIVLSTHLIDEVADIIEHVTVIDRGRIVMDDSSENLRSQAVTVSGPTKAVEQFSDGHDVLHREDLGGFTRVLVAGVPSERETASLQVEPVSLQQLVVRTTQFHDAALAGAGTGNGLGNGTGTGTGKGDRS</sequence>
<evidence type="ECO:0000259" key="4">
    <source>
        <dbReference type="PROSITE" id="PS50893"/>
    </source>
</evidence>
<feature type="region of interest" description="Disordered" evidence="3">
    <location>
        <begin position="288"/>
        <end position="310"/>
    </location>
</feature>
<reference evidence="5 6" key="1">
    <citation type="submission" date="2020-08" db="EMBL/GenBank/DDBJ databases">
        <title>Genomic Encyclopedia of Type Strains, Phase III (KMG-III): the genomes of soil and plant-associated and newly described type strains.</title>
        <authorList>
            <person name="Whitman W."/>
        </authorList>
    </citation>
    <scope>NUCLEOTIDE SEQUENCE [LARGE SCALE GENOMIC DNA]</scope>
    <source>
        <strain evidence="5 6">CECT 8577</strain>
    </source>
</reference>
<evidence type="ECO:0000313" key="6">
    <source>
        <dbReference type="Proteomes" id="UP000550714"/>
    </source>
</evidence>
<dbReference type="InterPro" id="IPR003593">
    <property type="entry name" value="AAA+_ATPase"/>
</dbReference>
<keyword evidence="1" id="KW-0547">Nucleotide-binding</keyword>
<dbReference type="PANTHER" id="PTHR43158">
    <property type="entry name" value="SKFA PEPTIDE EXPORT ATP-BINDING PROTEIN SKFE"/>
    <property type="match status" value="1"/>
</dbReference>
<proteinExistence type="predicted"/>
<keyword evidence="6" id="KW-1185">Reference proteome</keyword>
<dbReference type="Proteomes" id="UP000550714">
    <property type="component" value="Unassembled WGS sequence"/>
</dbReference>
<dbReference type="SUPFAM" id="SSF52540">
    <property type="entry name" value="P-loop containing nucleoside triphosphate hydrolases"/>
    <property type="match status" value="1"/>
</dbReference>